<proteinExistence type="predicted"/>
<accession>A0AAN7ZIM9</accession>
<comment type="caution">
    <text evidence="1">The sequence shown here is derived from an EMBL/GenBank/DDBJ whole genome shotgun (WGS) entry which is preliminary data.</text>
</comment>
<name>A0AAN7ZIM9_9COLE</name>
<evidence type="ECO:0000313" key="1">
    <source>
        <dbReference type="EMBL" id="KAK5643747.1"/>
    </source>
</evidence>
<feature type="non-terminal residue" evidence="1">
    <location>
        <position position="1"/>
    </location>
</feature>
<protein>
    <submittedName>
        <fullName evidence="1">Uncharacterized protein</fullName>
    </submittedName>
</protein>
<feature type="non-terminal residue" evidence="1">
    <location>
        <position position="62"/>
    </location>
</feature>
<dbReference type="EMBL" id="JAVRBK010000005">
    <property type="protein sequence ID" value="KAK5643747.1"/>
    <property type="molecule type" value="Genomic_DNA"/>
</dbReference>
<dbReference type="AlphaFoldDB" id="A0AAN7ZIM9"/>
<reference evidence="1 2" key="1">
    <citation type="journal article" date="2024" name="Insects">
        <title>An Improved Chromosome-Level Genome Assembly of the Firefly Pyrocoelia pectoralis.</title>
        <authorList>
            <person name="Fu X."/>
            <person name="Meyer-Rochow V.B."/>
            <person name="Ballantyne L."/>
            <person name="Zhu X."/>
        </authorList>
    </citation>
    <scope>NUCLEOTIDE SEQUENCE [LARGE SCALE GENOMIC DNA]</scope>
    <source>
        <strain evidence="1">XCY_ONT2</strain>
    </source>
</reference>
<dbReference type="Proteomes" id="UP001329430">
    <property type="component" value="Chromosome 5"/>
</dbReference>
<keyword evidence="2" id="KW-1185">Reference proteome</keyword>
<gene>
    <name evidence="1" type="ORF">RI129_007592</name>
</gene>
<organism evidence="1 2">
    <name type="scientific">Pyrocoelia pectoralis</name>
    <dbReference type="NCBI Taxonomy" id="417401"/>
    <lineage>
        <taxon>Eukaryota</taxon>
        <taxon>Metazoa</taxon>
        <taxon>Ecdysozoa</taxon>
        <taxon>Arthropoda</taxon>
        <taxon>Hexapoda</taxon>
        <taxon>Insecta</taxon>
        <taxon>Pterygota</taxon>
        <taxon>Neoptera</taxon>
        <taxon>Endopterygota</taxon>
        <taxon>Coleoptera</taxon>
        <taxon>Polyphaga</taxon>
        <taxon>Elateriformia</taxon>
        <taxon>Elateroidea</taxon>
        <taxon>Lampyridae</taxon>
        <taxon>Lampyrinae</taxon>
        <taxon>Pyrocoelia</taxon>
    </lineage>
</organism>
<evidence type="ECO:0000313" key="2">
    <source>
        <dbReference type="Proteomes" id="UP001329430"/>
    </source>
</evidence>
<sequence>RIVKEATMLTPGTKLTSPRKSIAKPSKCSVVDVCGERIVRNIIYTYASVHKTRPTMKVVFEI</sequence>